<organism evidence="1 2">
    <name type="scientific">Tychonema bourrellyi FEM_GT703</name>
    <dbReference type="NCBI Taxonomy" id="2040638"/>
    <lineage>
        <taxon>Bacteria</taxon>
        <taxon>Bacillati</taxon>
        <taxon>Cyanobacteriota</taxon>
        <taxon>Cyanophyceae</taxon>
        <taxon>Oscillatoriophycideae</taxon>
        <taxon>Oscillatoriales</taxon>
        <taxon>Microcoleaceae</taxon>
        <taxon>Tychonema</taxon>
    </lineage>
</organism>
<proteinExistence type="predicted"/>
<evidence type="ECO:0000313" key="1">
    <source>
        <dbReference type="EMBL" id="PHX54195.1"/>
    </source>
</evidence>
<gene>
    <name evidence="1" type="ORF">CP500_017440</name>
</gene>
<protein>
    <submittedName>
        <fullName evidence="1">Uncharacterized protein</fullName>
    </submittedName>
</protein>
<dbReference type="AlphaFoldDB" id="A0A2G4EXD2"/>
<dbReference type="Proteomes" id="UP000226442">
    <property type="component" value="Unassembled WGS sequence"/>
</dbReference>
<reference evidence="1" key="1">
    <citation type="submission" date="2017-10" db="EMBL/GenBank/DDBJ databases">
        <title>Draft genome sequence of the planktic cyanobacteria Tychonema bourrellyi isolated from alpine lentic freshwater.</title>
        <authorList>
            <person name="Tett A."/>
            <person name="Armanini F."/>
            <person name="Asnicar F."/>
            <person name="Boscaini A."/>
            <person name="Pasolli E."/>
            <person name="Zolfo M."/>
            <person name="Donati C."/>
            <person name="Salmaso N."/>
            <person name="Segata N."/>
        </authorList>
    </citation>
    <scope>NUCLEOTIDE SEQUENCE</scope>
    <source>
        <strain evidence="1">FEM_GT703</strain>
    </source>
</reference>
<keyword evidence="2" id="KW-1185">Reference proteome</keyword>
<evidence type="ECO:0000313" key="2">
    <source>
        <dbReference type="Proteomes" id="UP000226442"/>
    </source>
</evidence>
<accession>A0A2G4EXD2</accession>
<dbReference type="EMBL" id="NXIB02000116">
    <property type="protein sequence ID" value="PHX54195.1"/>
    <property type="molecule type" value="Genomic_DNA"/>
</dbReference>
<sequence length="74" mass="8226">MLLIQKIAVPAKTWKVIEVLDRQGLGVRQSCERYLMTWVCLGRPSLSDDLGFSWMGAATAPQSKNDTNVAFGVR</sequence>
<name>A0A2G4EXD2_9CYAN</name>
<comment type="caution">
    <text evidence="1">The sequence shown here is derived from an EMBL/GenBank/DDBJ whole genome shotgun (WGS) entry which is preliminary data.</text>
</comment>